<evidence type="ECO:0000313" key="1">
    <source>
        <dbReference type="EnsemblProtists" id="PYU1_T015119"/>
    </source>
</evidence>
<dbReference type="HOGENOM" id="CLU_3192563_0_0_1"/>
<dbReference type="EMBL" id="ADOS01001276">
    <property type="status" value="NOT_ANNOTATED_CDS"/>
    <property type="molecule type" value="Genomic_DNA"/>
</dbReference>
<dbReference type="EnsemblProtists" id="PYU1_T015119">
    <property type="protein sequence ID" value="PYU1_T015119"/>
    <property type="gene ID" value="PYU1_G015088"/>
</dbReference>
<dbReference type="AlphaFoldDB" id="K3XD20"/>
<reference evidence="2" key="2">
    <citation type="submission" date="2010-04" db="EMBL/GenBank/DDBJ databases">
        <authorList>
            <person name="Buell R."/>
            <person name="Hamilton J."/>
            <person name="Hostetler J."/>
        </authorList>
    </citation>
    <scope>NUCLEOTIDE SEQUENCE [LARGE SCALE GENOMIC DNA]</scope>
    <source>
        <strain evidence="2">DAOM:BR144</strain>
    </source>
</reference>
<protein>
    <submittedName>
        <fullName evidence="1">Uncharacterized protein</fullName>
    </submittedName>
</protein>
<dbReference type="VEuPathDB" id="FungiDB:PYU1_G015088"/>
<reference evidence="2" key="1">
    <citation type="journal article" date="2010" name="Genome Biol.">
        <title>Genome sequence of the necrotrophic plant pathogen Pythium ultimum reveals original pathogenicity mechanisms and effector repertoire.</title>
        <authorList>
            <person name="Levesque C.A."/>
            <person name="Brouwer H."/>
            <person name="Cano L."/>
            <person name="Hamilton J.P."/>
            <person name="Holt C."/>
            <person name="Huitema E."/>
            <person name="Raffaele S."/>
            <person name="Robideau G.P."/>
            <person name="Thines M."/>
            <person name="Win J."/>
            <person name="Zerillo M.M."/>
            <person name="Beakes G.W."/>
            <person name="Boore J.L."/>
            <person name="Busam D."/>
            <person name="Dumas B."/>
            <person name="Ferriera S."/>
            <person name="Fuerstenberg S.I."/>
            <person name="Gachon C.M."/>
            <person name="Gaulin E."/>
            <person name="Govers F."/>
            <person name="Grenville-Briggs L."/>
            <person name="Horner N."/>
            <person name="Hostetler J."/>
            <person name="Jiang R.H."/>
            <person name="Johnson J."/>
            <person name="Krajaejun T."/>
            <person name="Lin H."/>
            <person name="Meijer H.J."/>
            <person name="Moore B."/>
            <person name="Morris P."/>
            <person name="Phuntmart V."/>
            <person name="Puiu D."/>
            <person name="Shetty J."/>
            <person name="Stajich J.E."/>
            <person name="Tripathy S."/>
            <person name="Wawra S."/>
            <person name="van West P."/>
            <person name="Whitty B.R."/>
            <person name="Coutinho P.M."/>
            <person name="Henrissat B."/>
            <person name="Martin F."/>
            <person name="Thomas P.D."/>
            <person name="Tyler B.M."/>
            <person name="De Vries R.P."/>
            <person name="Kamoun S."/>
            <person name="Yandell M."/>
            <person name="Tisserat N."/>
            <person name="Buell C.R."/>
        </authorList>
    </citation>
    <scope>NUCLEOTIDE SEQUENCE</scope>
    <source>
        <strain evidence="2">DAOM:BR144</strain>
    </source>
</reference>
<dbReference type="Proteomes" id="UP000019132">
    <property type="component" value="Unassembled WGS sequence"/>
</dbReference>
<dbReference type="InParanoid" id="K3XD20"/>
<organism evidence="1 2">
    <name type="scientific">Globisporangium ultimum (strain ATCC 200006 / CBS 805.95 / DAOM BR144)</name>
    <name type="common">Pythium ultimum</name>
    <dbReference type="NCBI Taxonomy" id="431595"/>
    <lineage>
        <taxon>Eukaryota</taxon>
        <taxon>Sar</taxon>
        <taxon>Stramenopiles</taxon>
        <taxon>Oomycota</taxon>
        <taxon>Peronosporomycetes</taxon>
        <taxon>Pythiales</taxon>
        <taxon>Pythiaceae</taxon>
        <taxon>Globisporangium</taxon>
    </lineage>
</organism>
<proteinExistence type="predicted"/>
<sequence>MAHLPRKIWKGLDLFLRAAFQPPSPTCLRLLLRLRHPLHVLVSRLE</sequence>
<name>K3XD20_GLOUD</name>
<reference evidence="1" key="3">
    <citation type="submission" date="2015-02" db="UniProtKB">
        <authorList>
            <consortium name="EnsemblProtists"/>
        </authorList>
    </citation>
    <scope>IDENTIFICATION</scope>
    <source>
        <strain evidence="1">DAOM BR144</strain>
    </source>
</reference>
<keyword evidence="2" id="KW-1185">Reference proteome</keyword>
<accession>K3XD20</accession>
<evidence type="ECO:0000313" key="2">
    <source>
        <dbReference type="Proteomes" id="UP000019132"/>
    </source>
</evidence>